<evidence type="ECO:0000313" key="2">
    <source>
        <dbReference type="EMBL" id="OAI09877.1"/>
    </source>
</evidence>
<dbReference type="PANTHER" id="PTHR35271">
    <property type="entry name" value="ABC TRANSPORTER, SUBSTRATE-BINDING LIPOPROTEIN-RELATED"/>
    <property type="match status" value="1"/>
</dbReference>
<evidence type="ECO:0000256" key="1">
    <source>
        <dbReference type="SAM" id="SignalP"/>
    </source>
</evidence>
<protein>
    <recommendedName>
        <fullName evidence="4">ABC transporter substrate-binding protein</fullName>
    </recommendedName>
</protein>
<dbReference type="Gene3D" id="3.40.50.2300">
    <property type="match status" value="1"/>
</dbReference>
<feature type="signal peptide" evidence="1">
    <location>
        <begin position="1"/>
        <end position="23"/>
    </location>
</feature>
<dbReference type="OrthoDB" id="5562392at2"/>
<feature type="chain" id="PRO_5008068480" description="ABC transporter substrate-binding protein" evidence="1">
    <location>
        <begin position="24"/>
        <end position="292"/>
    </location>
</feature>
<dbReference type="RefSeq" id="WP_066987998.1">
    <property type="nucleotide sequence ID" value="NZ_LUUI01000163.1"/>
</dbReference>
<proteinExistence type="predicted"/>
<gene>
    <name evidence="2" type="ORF">A1359_18005</name>
</gene>
<keyword evidence="1" id="KW-0732">Signal</keyword>
<dbReference type="PANTHER" id="PTHR35271:SF1">
    <property type="entry name" value="ABC TRANSPORTER, SUBSTRATE-BINDING LIPOPROTEIN"/>
    <property type="match status" value="1"/>
</dbReference>
<evidence type="ECO:0008006" key="4">
    <source>
        <dbReference type="Google" id="ProtNLM"/>
    </source>
</evidence>
<dbReference type="AlphaFoldDB" id="A0A177MVW4"/>
<keyword evidence="3" id="KW-1185">Reference proteome</keyword>
<reference evidence="2 3" key="1">
    <citation type="submission" date="2016-03" db="EMBL/GenBank/DDBJ databases">
        <authorList>
            <person name="Ploux O."/>
        </authorList>
    </citation>
    <scope>NUCLEOTIDE SEQUENCE [LARGE SCALE GENOMIC DNA]</scope>
    <source>
        <strain evidence="2 3">R-45370</strain>
    </source>
</reference>
<dbReference type="InterPro" id="IPR007487">
    <property type="entry name" value="ABC_transpt-TYRBP-like"/>
</dbReference>
<name>A0A177MVW4_9GAMM</name>
<dbReference type="Proteomes" id="UP000078476">
    <property type="component" value="Unassembled WGS sequence"/>
</dbReference>
<dbReference type="STRING" id="980561.A1359_18005"/>
<comment type="caution">
    <text evidence="2">The sequence shown here is derived from an EMBL/GenBank/DDBJ whole genome shotgun (WGS) entry which is preliminary data.</text>
</comment>
<evidence type="ECO:0000313" key="3">
    <source>
        <dbReference type="Proteomes" id="UP000078476"/>
    </source>
</evidence>
<accession>A0A177MVW4</accession>
<dbReference type="EMBL" id="LUUI01000163">
    <property type="protein sequence ID" value="OAI09877.1"/>
    <property type="molecule type" value="Genomic_DNA"/>
</dbReference>
<sequence>MSRRISKALLCLWLLLTYCTVPAQERHVLVLYPAAIPPLDSIYAATIKGIKTKVNPLSLIEIPENASFADVQASLDQQRPDNIIALGNQAAEFIHQSPYRSQALIGLVYFSAADYPGVSLRLDSQVLASHLQRLTPGIKRVLIVENSTHPILQQNPSATVSKPLLEIRTGNNLMATLRILGQLLEQEAKPDDAILIPADIPKDILYEVSKMAWHKNIMLLSTNLSHLEYGVLMTFNPNLPALGAQLGDMVNRQTVTYEPVKTVDIALNKRVAQHLNIQFDPSVLSAFSLVLE</sequence>
<organism evidence="2 3">
    <name type="scientific">Methylomonas lenta</name>
    <dbReference type="NCBI Taxonomy" id="980561"/>
    <lineage>
        <taxon>Bacteria</taxon>
        <taxon>Pseudomonadati</taxon>
        <taxon>Pseudomonadota</taxon>
        <taxon>Gammaproteobacteria</taxon>
        <taxon>Methylococcales</taxon>
        <taxon>Methylococcaceae</taxon>
        <taxon>Methylomonas</taxon>
    </lineage>
</organism>